<dbReference type="Gene3D" id="3.30.450.20">
    <property type="entry name" value="PAS domain"/>
    <property type="match status" value="1"/>
</dbReference>
<reference evidence="6 7" key="1">
    <citation type="submission" date="2019-12" db="EMBL/GenBank/DDBJ databases">
        <title>Draft genome sequence of the ascomycete Xylaria multiplex DSM 110363.</title>
        <authorList>
            <person name="Buettner E."/>
            <person name="Kellner H."/>
        </authorList>
    </citation>
    <scope>NUCLEOTIDE SEQUENCE [LARGE SCALE GENOMIC DNA]</scope>
    <source>
        <strain evidence="6 7">DSM 110363</strain>
    </source>
</reference>
<dbReference type="EMBL" id="WUBL01000015">
    <property type="protein sequence ID" value="KAF2971204.1"/>
    <property type="molecule type" value="Genomic_DNA"/>
</dbReference>
<evidence type="ECO:0000256" key="2">
    <source>
        <dbReference type="ARBA" id="ARBA00022643"/>
    </source>
</evidence>
<evidence type="ECO:0000256" key="1">
    <source>
        <dbReference type="ARBA" id="ARBA00022630"/>
    </source>
</evidence>
<dbReference type="PANTHER" id="PTHR47429">
    <property type="entry name" value="PROTEIN TWIN LOV 1"/>
    <property type="match status" value="1"/>
</dbReference>
<dbReference type="Pfam" id="PF13426">
    <property type="entry name" value="PAS_9"/>
    <property type="match status" value="1"/>
</dbReference>
<dbReference type="OrthoDB" id="447251at2759"/>
<evidence type="ECO:0000259" key="5">
    <source>
        <dbReference type="Pfam" id="PF13426"/>
    </source>
</evidence>
<feature type="domain" description="PAS" evidence="5">
    <location>
        <begin position="345"/>
        <end position="440"/>
    </location>
</feature>
<sequence>MVASCLRGAVAGNNSIREETPQLSKLHQPLQRRHSDAQSRADRLSLSSKLAALSLEESNRGRPEILVSRPIHTGNLLTTGGLTRSPLVDDDVHKRPSNPRNHTNASSVAAQWVACQAGFVSNHDEAVSSPKSHPSRSTQSPANSTASIATTPGSHLPALQSLNLADHDGLKPLTTEEIDPASFDLVAPPEEPQPQYSVEVKSELLLSVEHLRIIFDDPKHMQKFTDFLYTLKPESVPLLNYYLNLVKALKAIGYANAIIAELACINKTPSSELPLTEIISRSLVGRANETFGVLAQEELPAYVTHVWTRIVNITIKQRIKNTLPPNLRDLSEGLAEVFCLTDPSRDDNPIVFASEEFHRATQYGRRFALGRNCRFLQGPKTNQHSVQRLREMLVVGKEHCEALLNYRRDGSVFMNLLMITPLYDNRGTIRYHLGAQVDVSGLLKECAGLASLGELVAQKQLQFEASTSDIHRDIKEPRASKDVLADLAEMFTLSELKIVQASGEAVHETQHEKPNSAGSSSSTNNRLPSLIKDEVIPIDEAPMDNSISSSALTPLSGSSITGRVRGILDHYLLVRPSPSLRILFASPSLRVPGILQSPFMSRIGGSQSIRDAIAEAFKSGDGITTKVRWLARPMASGSGASLSASASLAHGRSRWIHTTPLLGVNGAIGVWIVILVDEEEKQRSPGAPPIELFNLERRRPFDADFVIDNLDADNLDNKSTSEAEDEPQLVEAESVCLEHDEVEVLEPGPTHKAKPQNKGGRKWT</sequence>
<feature type="compositionally biased region" description="Basic and acidic residues" evidence="4">
    <location>
        <begin position="505"/>
        <end position="514"/>
    </location>
</feature>
<dbReference type="InterPro" id="IPR000014">
    <property type="entry name" value="PAS"/>
</dbReference>
<feature type="region of interest" description="Disordered" evidence="4">
    <location>
        <begin position="123"/>
        <end position="153"/>
    </location>
</feature>
<feature type="compositionally biased region" description="Low complexity" evidence="4">
    <location>
        <begin position="74"/>
        <end position="83"/>
    </location>
</feature>
<gene>
    <name evidence="6" type="ORF">GQX73_g2347</name>
</gene>
<keyword evidence="1" id="KW-0285">Flavoprotein</keyword>
<comment type="caution">
    <text evidence="6">The sequence shown here is derived from an EMBL/GenBank/DDBJ whole genome shotgun (WGS) entry which is preliminary data.</text>
</comment>
<evidence type="ECO:0000256" key="4">
    <source>
        <dbReference type="SAM" id="MobiDB-lite"/>
    </source>
</evidence>
<feature type="region of interest" description="Disordered" evidence="4">
    <location>
        <begin position="743"/>
        <end position="764"/>
    </location>
</feature>
<dbReference type="SUPFAM" id="SSF55785">
    <property type="entry name" value="PYP-like sensor domain (PAS domain)"/>
    <property type="match status" value="1"/>
</dbReference>
<feature type="region of interest" description="Disordered" evidence="4">
    <location>
        <begin position="504"/>
        <end position="527"/>
    </location>
</feature>
<dbReference type="InterPro" id="IPR035965">
    <property type="entry name" value="PAS-like_dom_sf"/>
</dbReference>
<keyword evidence="7" id="KW-1185">Reference proteome</keyword>
<evidence type="ECO:0000313" key="7">
    <source>
        <dbReference type="Proteomes" id="UP000481858"/>
    </source>
</evidence>
<feature type="compositionally biased region" description="Basic and acidic residues" evidence="4">
    <location>
        <begin position="33"/>
        <end position="43"/>
    </location>
</feature>
<keyword evidence="2" id="KW-0288">FMN</keyword>
<organism evidence="6 7">
    <name type="scientific">Xylaria multiplex</name>
    <dbReference type="NCBI Taxonomy" id="323545"/>
    <lineage>
        <taxon>Eukaryota</taxon>
        <taxon>Fungi</taxon>
        <taxon>Dikarya</taxon>
        <taxon>Ascomycota</taxon>
        <taxon>Pezizomycotina</taxon>
        <taxon>Sordariomycetes</taxon>
        <taxon>Xylariomycetidae</taxon>
        <taxon>Xylariales</taxon>
        <taxon>Xylariaceae</taxon>
        <taxon>Xylaria</taxon>
    </lineage>
</organism>
<name>A0A7C8IZ47_9PEZI</name>
<dbReference type="GO" id="GO:0005634">
    <property type="term" value="C:nucleus"/>
    <property type="evidence" value="ECO:0007669"/>
    <property type="project" value="TreeGrafter"/>
</dbReference>
<feature type="region of interest" description="Disordered" evidence="4">
    <location>
        <begin position="16"/>
        <end position="43"/>
    </location>
</feature>
<keyword evidence="3" id="KW-0157">Chromophore</keyword>
<proteinExistence type="predicted"/>
<feature type="region of interest" description="Disordered" evidence="4">
    <location>
        <begin position="74"/>
        <end position="106"/>
    </location>
</feature>
<evidence type="ECO:0000256" key="3">
    <source>
        <dbReference type="ARBA" id="ARBA00022991"/>
    </source>
</evidence>
<feature type="compositionally biased region" description="Polar residues" evidence="4">
    <location>
        <begin position="129"/>
        <end position="153"/>
    </location>
</feature>
<dbReference type="AlphaFoldDB" id="A0A7C8IZ47"/>
<accession>A0A7C8IZ47</accession>
<feature type="compositionally biased region" description="Polar residues" evidence="4">
    <location>
        <begin position="516"/>
        <end position="527"/>
    </location>
</feature>
<dbReference type="PANTHER" id="PTHR47429:SF9">
    <property type="entry name" value="PAS DOMAIN-CONTAINING PROTEIN"/>
    <property type="match status" value="1"/>
</dbReference>
<evidence type="ECO:0000313" key="6">
    <source>
        <dbReference type="EMBL" id="KAF2971204.1"/>
    </source>
</evidence>
<protein>
    <recommendedName>
        <fullName evidence="5">PAS domain-containing protein</fullName>
    </recommendedName>
</protein>
<dbReference type="Proteomes" id="UP000481858">
    <property type="component" value="Unassembled WGS sequence"/>
</dbReference>
<dbReference type="InParanoid" id="A0A7C8IZ47"/>
<feature type="compositionally biased region" description="Basic residues" evidence="4">
    <location>
        <begin position="751"/>
        <end position="764"/>
    </location>
</feature>